<sequence>MFSELFTAHVDPSASTWKPRGHVHQKLPSALTHWNWQRRLAHSLMSTHEWPSSDNAKPSLQEHEKDPAPFEQPCSQLGRAHSSISTHTASTTA</sequence>
<feature type="compositionally biased region" description="Low complexity" evidence="1">
    <location>
        <begin position="80"/>
        <end position="93"/>
    </location>
</feature>
<dbReference type="EMBL" id="SRLO01000169">
    <property type="protein sequence ID" value="TNN69912.1"/>
    <property type="molecule type" value="Genomic_DNA"/>
</dbReference>
<comment type="caution">
    <text evidence="2">The sequence shown here is derived from an EMBL/GenBank/DDBJ whole genome shotgun (WGS) entry which is preliminary data.</text>
</comment>
<dbReference type="Proteomes" id="UP000314294">
    <property type="component" value="Unassembled WGS sequence"/>
</dbReference>
<organism evidence="2 3">
    <name type="scientific">Liparis tanakae</name>
    <name type="common">Tanaka's snailfish</name>
    <dbReference type="NCBI Taxonomy" id="230148"/>
    <lineage>
        <taxon>Eukaryota</taxon>
        <taxon>Metazoa</taxon>
        <taxon>Chordata</taxon>
        <taxon>Craniata</taxon>
        <taxon>Vertebrata</taxon>
        <taxon>Euteleostomi</taxon>
        <taxon>Actinopterygii</taxon>
        <taxon>Neopterygii</taxon>
        <taxon>Teleostei</taxon>
        <taxon>Neoteleostei</taxon>
        <taxon>Acanthomorphata</taxon>
        <taxon>Eupercaria</taxon>
        <taxon>Perciformes</taxon>
        <taxon>Cottioidei</taxon>
        <taxon>Cottales</taxon>
        <taxon>Liparidae</taxon>
        <taxon>Liparis</taxon>
    </lineage>
</organism>
<evidence type="ECO:0000313" key="2">
    <source>
        <dbReference type="EMBL" id="TNN69912.1"/>
    </source>
</evidence>
<feature type="region of interest" description="Disordered" evidence="1">
    <location>
        <begin position="46"/>
        <end position="93"/>
    </location>
</feature>
<accession>A0A4Z2HYA5</accession>
<evidence type="ECO:0000256" key="1">
    <source>
        <dbReference type="SAM" id="MobiDB-lite"/>
    </source>
</evidence>
<protein>
    <submittedName>
        <fullName evidence="2">Uncharacterized protein</fullName>
    </submittedName>
</protein>
<reference evidence="2 3" key="1">
    <citation type="submission" date="2019-03" db="EMBL/GenBank/DDBJ databases">
        <title>First draft genome of Liparis tanakae, snailfish: a comprehensive survey of snailfish specific genes.</title>
        <authorList>
            <person name="Kim W."/>
            <person name="Song I."/>
            <person name="Jeong J.-H."/>
            <person name="Kim D."/>
            <person name="Kim S."/>
            <person name="Ryu S."/>
            <person name="Song J.Y."/>
            <person name="Lee S.K."/>
        </authorList>
    </citation>
    <scope>NUCLEOTIDE SEQUENCE [LARGE SCALE GENOMIC DNA]</scope>
    <source>
        <tissue evidence="2">Muscle</tissue>
    </source>
</reference>
<dbReference type="AlphaFoldDB" id="A0A4Z2HYA5"/>
<name>A0A4Z2HYA5_9TELE</name>
<gene>
    <name evidence="2" type="ORF">EYF80_019785</name>
</gene>
<proteinExistence type="predicted"/>
<evidence type="ECO:0000313" key="3">
    <source>
        <dbReference type="Proteomes" id="UP000314294"/>
    </source>
</evidence>
<feature type="compositionally biased region" description="Polar residues" evidence="1">
    <location>
        <begin position="46"/>
        <end position="58"/>
    </location>
</feature>
<keyword evidence="3" id="KW-1185">Reference proteome</keyword>